<dbReference type="WBParaSite" id="PEQ_0001354501-mRNA-1">
    <property type="protein sequence ID" value="PEQ_0001354501-mRNA-1"/>
    <property type="gene ID" value="PEQ_0001354501"/>
</dbReference>
<sequence length="243" mass="26824">MDDTPVKATVPKRVQVTTYYNYPYVPDLPTQHEDKEVKIVDLDAHGTAVIARGSVVLSQEISVNGDLATVTFTATHQMAPKSRLVVYAVRPANQEILVDATDFKVDGLFRNNVSLSLDRNTAEPGEKVKFIVKADPESFVGLLVVDQSVLLLNPEMAIIPKLFQNAGLVVLTDAYLYREPEPPTPRVFFSPATAAGGGAFGADFMAEKRTFEGKTASVKATELNRVRKNFPESWIWIEILTKK</sequence>
<organism evidence="2 3">
    <name type="scientific">Parascaris equorum</name>
    <name type="common">Equine roundworm</name>
    <dbReference type="NCBI Taxonomy" id="6256"/>
    <lineage>
        <taxon>Eukaryota</taxon>
        <taxon>Metazoa</taxon>
        <taxon>Ecdysozoa</taxon>
        <taxon>Nematoda</taxon>
        <taxon>Chromadorea</taxon>
        <taxon>Rhabditida</taxon>
        <taxon>Spirurina</taxon>
        <taxon>Ascaridomorpha</taxon>
        <taxon>Ascaridoidea</taxon>
        <taxon>Ascarididae</taxon>
        <taxon>Parascaris</taxon>
    </lineage>
</organism>
<dbReference type="Gene3D" id="2.60.40.1930">
    <property type="match status" value="1"/>
</dbReference>
<dbReference type="InterPro" id="IPR050473">
    <property type="entry name" value="A2M/Complement_sys"/>
</dbReference>
<dbReference type="SMART" id="SM01359">
    <property type="entry name" value="A2M_N_2"/>
    <property type="match status" value="1"/>
</dbReference>
<evidence type="ECO:0000313" key="3">
    <source>
        <dbReference type="WBParaSite" id="PEQ_0001354501-mRNA-1"/>
    </source>
</evidence>
<dbReference type="PANTHER" id="PTHR11412">
    <property type="entry name" value="MACROGLOBULIN / COMPLEMENT"/>
    <property type="match status" value="1"/>
</dbReference>
<reference evidence="3" key="1">
    <citation type="submission" date="2022-11" db="UniProtKB">
        <authorList>
            <consortium name="WormBaseParasite"/>
        </authorList>
    </citation>
    <scope>IDENTIFICATION</scope>
</reference>
<proteinExistence type="predicted"/>
<dbReference type="InterPro" id="IPR011625">
    <property type="entry name" value="A2M_N_BRD"/>
</dbReference>
<evidence type="ECO:0000313" key="2">
    <source>
        <dbReference type="Proteomes" id="UP000887564"/>
    </source>
</evidence>
<protein>
    <submittedName>
        <fullName evidence="3">Alpha-2-macroglobulin bait region domain-containing protein</fullName>
    </submittedName>
</protein>
<name>A0A914S426_PAREQ</name>
<dbReference type="PANTHER" id="PTHR11412:SF175">
    <property type="entry name" value="TEP (THIOLESTER CONTAINING PROTEIN)"/>
    <property type="match status" value="1"/>
</dbReference>
<dbReference type="Gene3D" id="6.20.50.160">
    <property type="match status" value="1"/>
</dbReference>
<evidence type="ECO:0000259" key="1">
    <source>
        <dbReference type="SMART" id="SM01359"/>
    </source>
</evidence>
<dbReference type="AlphaFoldDB" id="A0A914S426"/>
<feature type="domain" description="Alpha-2-macroglobulin bait region" evidence="1">
    <location>
        <begin position="6"/>
        <end position="152"/>
    </location>
</feature>
<keyword evidence="2" id="KW-1185">Reference proteome</keyword>
<dbReference type="Pfam" id="PF07703">
    <property type="entry name" value="A2M_BRD"/>
    <property type="match status" value="1"/>
</dbReference>
<accession>A0A914S426</accession>
<dbReference type="Proteomes" id="UP000887564">
    <property type="component" value="Unplaced"/>
</dbReference>